<reference evidence="2" key="1">
    <citation type="submission" date="2023-06" db="EMBL/GenBank/DDBJ databases">
        <title>Genome-scale phylogeny and comparative genomics of the fungal order Sordariales.</title>
        <authorList>
            <consortium name="Lawrence Berkeley National Laboratory"/>
            <person name="Hensen N."/>
            <person name="Bonometti L."/>
            <person name="Westerberg I."/>
            <person name="Brannstrom I.O."/>
            <person name="Guillou S."/>
            <person name="Cros-Aarteil S."/>
            <person name="Calhoun S."/>
            <person name="Haridas S."/>
            <person name="Kuo A."/>
            <person name="Mondo S."/>
            <person name="Pangilinan J."/>
            <person name="Riley R."/>
            <person name="Labutti K."/>
            <person name="Andreopoulos B."/>
            <person name="Lipzen A."/>
            <person name="Chen C."/>
            <person name="Yanf M."/>
            <person name="Daum C."/>
            <person name="Ng V."/>
            <person name="Clum A."/>
            <person name="Steindorff A."/>
            <person name="Ohm R."/>
            <person name="Martin F."/>
            <person name="Silar P."/>
            <person name="Natvig D."/>
            <person name="Lalanne C."/>
            <person name="Gautier V."/>
            <person name="Ament-Velasquez S.L."/>
            <person name="Kruys A."/>
            <person name="Hutchinson M.I."/>
            <person name="Powell A.J."/>
            <person name="Barry K."/>
            <person name="Miller A.N."/>
            <person name="Grigoriev I.V."/>
            <person name="Debuchy R."/>
            <person name="Gladieux P."/>
            <person name="Thoren M.H."/>
            <person name="Johannesson H."/>
        </authorList>
    </citation>
    <scope>NUCLEOTIDE SEQUENCE</scope>
    <source>
        <strain evidence="2">SMH4607-1</strain>
    </source>
</reference>
<feature type="region of interest" description="Disordered" evidence="1">
    <location>
        <begin position="358"/>
        <end position="392"/>
    </location>
</feature>
<evidence type="ECO:0000313" key="2">
    <source>
        <dbReference type="EMBL" id="KAK0707382.1"/>
    </source>
</evidence>
<protein>
    <submittedName>
        <fullName evidence="2">Uncharacterized protein</fullName>
    </submittedName>
</protein>
<evidence type="ECO:0000313" key="3">
    <source>
        <dbReference type="Proteomes" id="UP001172102"/>
    </source>
</evidence>
<evidence type="ECO:0000256" key="1">
    <source>
        <dbReference type="SAM" id="MobiDB-lite"/>
    </source>
</evidence>
<feature type="region of interest" description="Disordered" evidence="1">
    <location>
        <begin position="283"/>
        <end position="317"/>
    </location>
</feature>
<sequence length="392" mass="41602">MPDLDVVVVGRAPRKRAGVVWDAGLARETELVTYCGVRVCLEEAGRRSAVATLGGVVKLTYGPGDFVLLGMTVGHVLEGLVEEEMGDDVPGFAHPRVMGRVAYPVTEPEMGVPVDDVIDTSFKIKPNLIQRAGSSYRHGAEPARRHNGTALTTAPAESFPDTKPIEVALLGGSDRSRGSMLGLLSPLPGGIMLSDSSGFVDTYLLTLDDGLEIQDGDSGSWVVNPVSMEVYGHVVATDMTGDAYVVPLHASFAEMKTRLAVESVDLPTTGDLLDAALRATGAAAPAPAPAINGQSVEETRGRGQEATQRCVPGGSRERHERGWGVLAMRGCSRERRASELLSLCDALRGQEWKRRSVFDDGDSGYGSLGTPELFDDSVQAGGVSEDEHASTW</sequence>
<name>A0AA40A147_9PEZI</name>
<accession>A0AA40A147</accession>
<dbReference type="AlphaFoldDB" id="A0AA40A147"/>
<proteinExistence type="predicted"/>
<organism evidence="2 3">
    <name type="scientific">Lasiosphaeris hirsuta</name>
    <dbReference type="NCBI Taxonomy" id="260670"/>
    <lineage>
        <taxon>Eukaryota</taxon>
        <taxon>Fungi</taxon>
        <taxon>Dikarya</taxon>
        <taxon>Ascomycota</taxon>
        <taxon>Pezizomycotina</taxon>
        <taxon>Sordariomycetes</taxon>
        <taxon>Sordariomycetidae</taxon>
        <taxon>Sordariales</taxon>
        <taxon>Lasiosphaeriaceae</taxon>
        <taxon>Lasiosphaeris</taxon>
    </lineage>
</organism>
<keyword evidence="3" id="KW-1185">Reference proteome</keyword>
<dbReference type="EMBL" id="JAUKUA010000006">
    <property type="protein sequence ID" value="KAK0707382.1"/>
    <property type="molecule type" value="Genomic_DNA"/>
</dbReference>
<comment type="caution">
    <text evidence="2">The sequence shown here is derived from an EMBL/GenBank/DDBJ whole genome shotgun (WGS) entry which is preliminary data.</text>
</comment>
<dbReference type="Proteomes" id="UP001172102">
    <property type="component" value="Unassembled WGS sequence"/>
</dbReference>
<gene>
    <name evidence="2" type="ORF">B0H67DRAFT_587405</name>
</gene>